<name>A0A0M3QU30_DROBS</name>
<keyword evidence="4" id="KW-1185">Reference proteome</keyword>
<evidence type="ECO:0000256" key="1">
    <source>
        <dbReference type="ARBA" id="ARBA00007692"/>
    </source>
</evidence>
<dbReference type="GO" id="GO:0006393">
    <property type="term" value="P:termination of mitochondrial transcription"/>
    <property type="evidence" value="ECO:0007669"/>
    <property type="project" value="TreeGrafter"/>
</dbReference>
<dbReference type="PANTHER" id="PTHR15437">
    <property type="entry name" value="TRANSCRIPTION TERMINATION FACTOR, MITOCHONDRIAL"/>
    <property type="match status" value="1"/>
</dbReference>
<dbReference type="OMA" id="FRYTPKS"/>
<comment type="similarity">
    <text evidence="1">Belongs to the mTERF family.</text>
</comment>
<dbReference type="InterPro" id="IPR038538">
    <property type="entry name" value="MTERF_sf"/>
</dbReference>
<protein>
    <submittedName>
        <fullName evidence="3">MTTF</fullName>
    </submittedName>
</protein>
<evidence type="ECO:0000313" key="3">
    <source>
        <dbReference type="EMBL" id="ALC39943.1"/>
    </source>
</evidence>
<dbReference type="Gene3D" id="1.25.70.10">
    <property type="entry name" value="Transcription termination factor 3, mitochondrial"/>
    <property type="match status" value="1"/>
</dbReference>
<sequence>MLRNLVRGLENALKLQVRVPAHNTALTSATTTVARRTLFTQHEYESHTRPKTSLAVGANISSHAMPVEGDNDYVPYRAEQETGTRASVLISKLREYFRLTNDEVARILNDENVHRTYRNRSLGQTLDELQLAGVTKRSIVEYPWLLALDPKRLDLKLKLIQTMDTQDINHFVPFLRLTVPRLRKLVGALNAEKLPQLNRVYYISEKLGVSPEIVTKYLCKRLFILEMPYEMFEKNLEHMIHYNVSPINMLKDLWAFRYTPKSVELRLERAQRAKKDKIMPWMVRCPEPILQRSLKLSLDELQVLGKYTSVVEYVAHRLGFTVDETKAIMDRHPQVHTVRVTKIKEVLDYLLNETNFTRFEIAQVPRILCHSLKTTKQRMEELDSLGCRPSSVVILCRSRREWAKFLEQWTPNRSGTQETADNKAEL</sequence>
<dbReference type="Proteomes" id="UP000494163">
    <property type="component" value="Chromosome 2L"/>
</dbReference>
<dbReference type="SMART" id="SM00733">
    <property type="entry name" value="Mterf"/>
    <property type="match status" value="3"/>
</dbReference>
<gene>
    <name evidence="3" type="ORF">Dbus_chr2Lg2028</name>
</gene>
<evidence type="ECO:0000313" key="4">
    <source>
        <dbReference type="Proteomes" id="UP000494163"/>
    </source>
</evidence>
<dbReference type="AlphaFoldDB" id="A0A0M3QU30"/>
<dbReference type="Pfam" id="PF02536">
    <property type="entry name" value="mTERF"/>
    <property type="match status" value="1"/>
</dbReference>
<dbReference type="STRING" id="30019.A0A0M3QU30"/>
<dbReference type="GO" id="GO:0003676">
    <property type="term" value="F:nucleic acid binding"/>
    <property type="evidence" value="ECO:0007669"/>
    <property type="project" value="InterPro"/>
</dbReference>
<dbReference type="PANTHER" id="PTHR15437:SF6">
    <property type="entry name" value="TRANSCRIPTION TERMINATION FACTOR, MITOCHONDRIAL"/>
    <property type="match status" value="1"/>
</dbReference>
<reference evidence="3 4" key="1">
    <citation type="submission" date="2015-08" db="EMBL/GenBank/DDBJ databases">
        <title>Ancestral chromatin configuration constrains chromatin evolution on differentiating sex chromosomes in Drosophila.</title>
        <authorList>
            <person name="Zhou Q."/>
            <person name="Bachtrog D."/>
        </authorList>
    </citation>
    <scope>NUCLEOTIDE SEQUENCE [LARGE SCALE GENOMIC DNA]</scope>
    <source>
        <tissue evidence="3">Whole larvae</tissue>
    </source>
</reference>
<dbReference type="EMBL" id="CP012523">
    <property type="protein sequence ID" value="ALC39943.1"/>
    <property type="molecule type" value="Genomic_DNA"/>
</dbReference>
<dbReference type="InterPro" id="IPR003690">
    <property type="entry name" value="MTERF"/>
</dbReference>
<accession>A0A0M3QU30</accession>
<keyword evidence="2" id="KW-0809">Transit peptide</keyword>
<dbReference type="FunFam" id="1.25.70.10:FF:000024">
    <property type="entry name" value="Transcription termination factor, mitochondrial"/>
    <property type="match status" value="1"/>
</dbReference>
<organism evidence="3 4">
    <name type="scientific">Drosophila busckii</name>
    <name type="common">Fruit fly</name>
    <dbReference type="NCBI Taxonomy" id="30019"/>
    <lineage>
        <taxon>Eukaryota</taxon>
        <taxon>Metazoa</taxon>
        <taxon>Ecdysozoa</taxon>
        <taxon>Arthropoda</taxon>
        <taxon>Hexapoda</taxon>
        <taxon>Insecta</taxon>
        <taxon>Pterygota</taxon>
        <taxon>Neoptera</taxon>
        <taxon>Endopterygota</taxon>
        <taxon>Diptera</taxon>
        <taxon>Brachycera</taxon>
        <taxon>Muscomorpha</taxon>
        <taxon>Ephydroidea</taxon>
        <taxon>Drosophilidae</taxon>
        <taxon>Drosophila</taxon>
    </lineage>
</organism>
<evidence type="ECO:0000256" key="2">
    <source>
        <dbReference type="ARBA" id="ARBA00022946"/>
    </source>
</evidence>
<proteinExistence type="inferred from homology"/>
<dbReference type="OrthoDB" id="75923at2759"/>
<dbReference type="GO" id="GO:0005759">
    <property type="term" value="C:mitochondrial matrix"/>
    <property type="evidence" value="ECO:0007669"/>
    <property type="project" value="TreeGrafter"/>
</dbReference>